<dbReference type="GO" id="GO:0016747">
    <property type="term" value="F:acyltransferase activity, transferring groups other than amino-acyl groups"/>
    <property type="evidence" value="ECO:0007669"/>
    <property type="project" value="InterPro"/>
</dbReference>
<evidence type="ECO:0000313" key="2">
    <source>
        <dbReference type="EMBL" id="CAA9570910.1"/>
    </source>
</evidence>
<dbReference type="InterPro" id="IPR000182">
    <property type="entry name" value="GNAT_dom"/>
</dbReference>
<dbReference type="Gene3D" id="3.40.630.30">
    <property type="match status" value="1"/>
</dbReference>
<dbReference type="InterPro" id="IPR016181">
    <property type="entry name" value="Acyl_CoA_acyltransferase"/>
</dbReference>
<organism evidence="2">
    <name type="scientific">uncultured Thermomicrobiales bacterium</name>
    <dbReference type="NCBI Taxonomy" id="1645740"/>
    <lineage>
        <taxon>Bacteria</taxon>
        <taxon>Pseudomonadati</taxon>
        <taxon>Thermomicrobiota</taxon>
        <taxon>Thermomicrobia</taxon>
        <taxon>Thermomicrobiales</taxon>
        <taxon>environmental samples</taxon>
    </lineage>
</organism>
<evidence type="ECO:0000259" key="1">
    <source>
        <dbReference type="PROSITE" id="PS51186"/>
    </source>
</evidence>
<dbReference type="EMBL" id="CADCWM010000590">
    <property type="protein sequence ID" value="CAA9570910.1"/>
    <property type="molecule type" value="Genomic_DNA"/>
</dbReference>
<reference evidence="2" key="1">
    <citation type="submission" date="2020-02" db="EMBL/GenBank/DDBJ databases">
        <authorList>
            <person name="Meier V. D."/>
        </authorList>
    </citation>
    <scope>NUCLEOTIDE SEQUENCE</scope>
    <source>
        <strain evidence="2">AVDCRST_MAG88</strain>
    </source>
</reference>
<name>A0A6J4V6P7_9BACT</name>
<proteinExistence type="predicted"/>
<dbReference type="Pfam" id="PF00583">
    <property type="entry name" value="Acetyltransf_1"/>
    <property type="match status" value="1"/>
</dbReference>
<feature type="domain" description="N-acetyltransferase" evidence="1">
    <location>
        <begin position="125"/>
        <end position="267"/>
    </location>
</feature>
<dbReference type="PROSITE" id="PS51186">
    <property type="entry name" value="GNAT"/>
    <property type="match status" value="1"/>
</dbReference>
<dbReference type="SUPFAM" id="SSF55729">
    <property type="entry name" value="Acyl-CoA N-acyltransferases (Nat)"/>
    <property type="match status" value="1"/>
</dbReference>
<protein>
    <recommendedName>
        <fullName evidence="1">N-acetyltransferase domain-containing protein</fullName>
    </recommendedName>
</protein>
<sequence>MPVLSTISPAATPLARILAHEAAYWSCISAVERRDGWNLYHNTSLRPRLDPNHASDFRAAGGTGDAIAREIVAFYEALGAAALAIVDVLATPRDLADCLVRAGFREWPGATSDLLLYVGPDEGRPEAHDVEVVDTDATREEWAAAVEEGADAAAREVLRRRYLAEIADPRVTPYLARVEGRAVARGELFSCDGLGRVEAIRTLAPYRGRGLAAAIVRRAVRDSLARGDALTYLYAEPGGVAARLYTRLGFRLVTPRAARAFLRDASR</sequence>
<accession>A0A6J4V6P7</accession>
<dbReference type="AlphaFoldDB" id="A0A6J4V6P7"/>
<gene>
    <name evidence="2" type="ORF">AVDCRST_MAG88-2323</name>
</gene>